<reference evidence="1 2" key="1">
    <citation type="submission" date="2019-02" db="EMBL/GenBank/DDBJ databases">
        <title>Spindle-shaped viruses infect a marine ammonia-oxidizing thaumarchaeon.</title>
        <authorList>
            <person name="Kim J.-G."/>
            <person name="Kim S.-J."/>
            <person name="Rhee S.-K."/>
        </authorList>
    </citation>
    <scope>NUCLEOTIDE SEQUENCE [LARGE SCALE GENOMIC DNA]</scope>
    <source>
        <strain evidence="1">NSV4</strain>
    </source>
</reference>
<evidence type="ECO:0000313" key="1">
    <source>
        <dbReference type="EMBL" id="QDI74046.1"/>
    </source>
</evidence>
<proteinExistence type="predicted"/>
<accession>A0A514K346</accession>
<sequence length="57" mass="6681">MTEMLLQTLDNNYNDDPFNLVDEEFNDFASKHIISKVIIDQGMVHIFYEKQEGIVCD</sequence>
<evidence type="ECO:0000313" key="2">
    <source>
        <dbReference type="Proteomes" id="UP000320887"/>
    </source>
</evidence>
<dbReference type="Proteomes" id="UP000320887">
    <property type="component" value="Segment"/>
</dbReference>
<protein>
    <submittedName>
        <fullName evidence="1">Uncharacterized protein</fullName>
    </submittedName>
</protein>
<dbReference type="EMBL" id="MK570056">
    <property type="protein sequence ID" value="QDI74046.1"/>
    <property type="molecule type" value="Genomic_DNA"/>
</dbReference>
<organism evidence="1 2">
    <name type="scientific">Nitrosopumilus spindle-shaped virus</name>
    <dbReference type="NCBI Taxonomy" id="2508184"/>
    <lineage>
        <taxon>Viruses</taxon>
        <taxon>Viruses incertae sedis</taxon>
        <taxon>Thaspiviridae</taxon>
        <taxon>Nitmarvirus</taxon>
        <taxon>Nitmarvirus maris</taxon>
        <taxon>Nitmarvirus NSV1</taxon>
    </lineage>
</organism>
<name>A0A514K346_9VIRU</name>